<evidence type="ECO:0000259" key="3">
    <source>
        <dbReference type="PROSITE" id="PS51109"/>
    </source>
</evidence>
<feature type="domain" description="LysM" evidence="4">
    <location>
        <begin position="253"/>
        <end position="298"/>
    </location>
</feature>
<dbReference type="SMART" id="SM00257">
    <property type="entry name" value="LysM"/>
    <property type="match status" value="1"/>
</dbReference>
<dbReference type="AlphaFoldDB" id="A0A1I0NZ94"/>
<dbReference type="PROSITE" id="PS51782">
    <property type="entry name" value="LYSM"/>
    <property type="match status" value="1"/>
</dbReference>
<evidence type="ECO:0000256" key="1">
    <source>
        <dbReference type="ARBA" id="ARBA00022729"/>
    </source>
</evidence>
<dbReference type="InterPro" id="IPR018392">
    <property type="entry name" value="LysM"/>
</dbReference>
<dbReference type="InterPro" id="IPR050570">
    <property type="entry name" value="Cell_wall_metabolism_enzyme"/>
</dbReference>
<dbReference type="PANTHER" id="PTHR21666">
    <property type="entry name" value="PEPTIDASE-RELATED"/>
    <property type="match status" value="1"/>
</dbReference>
<dbReference type="SUPFAM" id="SSF54106">
    <property type="entry name" value="LysM domain"/>
    <property type="match status" value="1"/>
</dbReference>
<feature type="transmembrane region" description="Helical" evidence="2">
    <location>
        <begin position="12"/>
        <end position="32"/>
    </location>
</feature>
<dbReference type="Gene3D" id="3.10.350.10">
    <property type="entry name" value="LysM domain"/>
    <property type="match status" value="1"/>
</dbReference>
<dbReference type="Pfam" id="PF07501">
    <property type="entry name" value="G5"/>
    <property type="match status" value="1"/>
</dbReference>
<evidence type="ECO:0000256" key="2">
    <source>
        <dbReference type="SAM" id="Phobius"/>
    </source>
</evidence>
<name>A0A1I0NZ94_9FIRM</name>
<proteinExistence type="predicted"/>
<dbReference type="Pfam" id="PF01551">
    <property type="entry name" value="Peptidase_M23"/>
    <property type="match status" value="1"/>
</dbReference>
<dbReference type="Gene3D" id="2.70.70.10">
    <property type="entry name" value="Glucose Permease (Domain IIA)"/>
    <property type="match status" value="1"/>
</dbReference>
<organism evidence="5 6">
    <name type="scientific">[Clostridium] fimetarium</name>
    <dbReference type="NCBI Taxonomy" id="99656"/>
    <lineage>
        <taxon>Bacteria</taxon>
        <taxon>Bacillati</taxon>
        <taxon>Bacillota</taxon>
        <taxon>Clostridia</taxon>
        <taxon>Lachnospirales</taxon>
        <taxon>Lachnospiraceae</taxon>
    </lineage>
</organism>
<keyword evidence="6" id="KW-1185">Reference proteome</keyword>
<accession>A0A1I0NZ94</accession>
<dbReference type="Pfam" id="PF01476">
    <property type="entry name" value="LysM"/>
    <property type="match status" value="1"/>
</dbReference>
<keyword evidence="2" id="KW-0472">Membrane</keyword>
<dbReference type="PANTHER" id="PTHR21666:SF270">
    <property type="entry name" value="MUREIN HYDROLASE ACTIVATOR ENVC"/>
    <property type="match status" value="1"/>
</dbReference>
<dbReference type="OrthoDB" id="9809488at2"/>
<evidence type="ECO:0000313" key="6">
    <source>
        <dbReference type="Proteomes" id="UP000199701"/>
    </source>
</evidence>
<keyword evidence="2" id="KW-1133">Transmembrane helix</keyword>
<sequence>MKPLTRYNRRIKLTLIKAMSVTCLFCLFYIPIMQNNGFRNDVGYYTVVLDGKELGAVNSVDEANQAYISARLRLSSESDSILYMNPEFNVYEQSRLVGTRMSATDIEDAIYQNLASSIVKLDNQTAYTVRINDFTVTVASKDDVVKLIEGTKVNYDTENEFQVTLQNIGVNSDAYSVNIVKSGIGSNNNNIVAATLNGQTSTAVTEGSVSTDGLKQISFSQNVVVSQTVATNTAVMSVDDALAAITKEKEAKTIYTIANGDCLSTISTKINISLDELFALNPGITENSKIMPGQQLIITVPTSELSVVTTQRSTYEEDYSADVQYVDNTSMYRGTSNVIQQGTTGHRIVTADISSVNGTESNRQIIQQKVTIESVPRIVEIGTVTPPTYVRPINGGSFSSAFEMRWGVMHTGVDWSCSQGTPVMAAANGTVIRAGWFSGYGNCIDISHGNGVVTRYGHLSKILVSVGQSVSQSGVIANSGNTGDSTGPHLHFEIIMNGTAVNPLTYVNKY</sequence>
<dbReference type="Gene3D" id="2.20.230.10">
    <property type="entry name" value="Resuscitation-promoting factor rpfb"/>
    <property type="match status" value="1"/>
</dbReference>
<dbReference type="InterPro" id="IPR011098">
    <property type="entry name" value="G5_dom"/>
</dbReference>
<keyword evidence="1" id="KW-0732">Signal</keyword>
<dbReference type="STRING" id="99656.SAMN05421659_10426"/>
<evidence type="ECO:0000313" key="5">
    <source>
        <dbReference type="EMBL" id="SEW07161.1"/>
    </source>
</evidence>
<dbReference type="InterPro" id="IPR011055">
    <property type="entry name" value="Dup_hybrid_motif"/>
</dbReference>
<dbReference type="EMBL" id="FOJI01000004">
    <property type="protein sequence ID" value="SEW07161.1"/>
    <property type="molecule type" value="Genomic_DNA"/>
</dbReference>
<evidence type="ECO:0000259" key="4">
    <source>
        <dbReference type="PROSITE" id="PS51782"/>
    </source>
</evidence>
<dbReference type="Proteomes" id="UP000199701">
    <property type="component" value="Unassembled WGS sequence"/>
</dbReference>
<keyword evidence="2" id="KW-0812">Transmembrane</keyword>
<dbReference type="PROSITE" id="PS51109">
    <property type="entry name" value="G5"/>
    <property type="match status" value="1"/>
</dbReference>
<dbReference type="InterPro" id="IPR036779">
    <property type="entry name" value="LysM_dom_sf"/>
</dbReference>
<dbReference type="CDD" id="cd00118">
    <property type="entry name" value="LysM"/>
    <property type="match status" value="1"/>
</dbReference>
<dbReference type="CDD" id="cd12797">
    <property type="entry name" value="M23_peptidase"/>
    <property type="match status" value="1"/>
</dbReference>
<gene>
    <name evidence="5" type="ORF">SAMN05421659_10426</name>
</gene>
<reference evidence="5 6" key="1">
    <citation type="submission" date="2016-10" db="EMBL/GenBank/DDBJ databases">
        <authorList>
            <person name="de Groot N.N."/>
        </authorList>
    </citation>
    <scope>NUCLEOTIDE SEQUENCE [LARGE SCALE GENOMIC DNA]</scope>
    <source>
        <strain evidence="5 6">DSM 9179</strain>
    </source>
</reference>
<protein>
    <submittedName>
        <fullName evidence="5">Murein DD-endopeptidase MepM and murein hydrolase activator NlpD, contain LysM domain</fullName>
    </submittedName>
</protein>
<dbReference type="InterPro" id="IPR016047">
    <property type="entry name" value="M23ase_b-sheet_dom"/>
</dbReference>
<keyword evidence="5" id="KW-0378">Hydrolase</keyword>
<dbReference type="RefSeq" id="WP_092451743.1">
    <property type="nucleotide sequence ID" value="NZ_FOJI01000004.1"/>
</dbReference>
<dbReference type="GO" id="GO:0004222">
    <property type="term" value="F:metalloendopeptidase activity"/>
    <property type="evidence" value="ECO:0007669"/>
    <property type="project" value="TreeGrafter"/>
</dbReference>
<dbReference type="SMART" id="SM01208">
    <property type="entry name" value="G5"/>
    <property type="match status" value="1"/>
</dbReference>
<dbReference type="SUPFAM" id="SSF51261">
    <property type="entry name" value="Duplicated hybrid motif"/>
    <property type="match status" value="1"/>
</dbReference>
<feature type="domain" description="G5" evidence="3">
    <location>
        <begin position="305"/>
        <end position="385"/>
    </location>
</feature>